<dbReference type="PROSITE" id="PS51471">
    <property type="entry name" value="FE2OG_OXY"/>
    <property type="match status" value="1"/>
</dbReference>
<dbReference type="InterPro" id="IPR026992">
    <property type="entry name" value="DIOX_N"/>
</dbReference>
<dbReference type="EC" id="1.14.11.15" evidence="9"/>
<dbReference type="SUPFAM" id="SSF51197">
    <property type="entry name" value="Clavaminate synthase-like"/>
    <property type="match status" value="1"/>
</dbReference>
<protein>
    <recommendedName>
        <fullName evidence="9">gibberellin 3beta-dioxygenase</fullName>
        <ecNumber evidence="9">1.14.11.15</ecNumber>
    </recommendedName>
</protein>
<evidence type="ECO:0000256" key="9">
    <source>
        <dbReference type="ARBA" id="ARBA00066695"/>
    </source>
</evidence>
<dbReference type="InterPro" id="IPR005123">
    <property type="entry name" value="Oxoglu/Fe-dep_dioxygenase_dom"/>
</dbReference>
<evidence type="ECO:0000256" key="10">
    <source>
        <dbReference type="RuleBase" id="RU003682"/>
    </source>
</evidence>
<evidence type="ECO:0000256" key="1">
    <source>
        <dbReference type="ARBA" id="ARBA00001961"/>
    </source>
</evidence>
<comment type="caution">
    <text evidence="12">The sequence shown here is derived from an EMBL/GenBank/DDBJ whole genome shotgun (WGS) entry which is preliminary data.</text>
</comment>
<evidence type="ECO:0000256" key="3">
    <source>
        <dbReference type="ARBA" id="ARBA00022723"/>
    </source>
</evidence>
<dbReference type="InterPro" id="IPR044861">
    <property type="entry name" value="IPNS-like_FE2OG_OXY"/>
</dbReference>
<evidence type="ECO:0000313" key="12">
    <source>
        <dbReference type="EMBL" id="KAJ7956616.1"/>
    </source>
</evidence>
<comment type="pathway">
    <text evidence="7">Plant hormone biosynthesis; gibberellin biosynthesis.</text>
</comment>
<keyword evidence="3 10" id="KW-0479">Metal-binding</keyword>
<evidence type="ECO:0000256" key="8">
    <source>
        <dbReference type="ARBA" id="ARBA00061560"/>
    </source>
</evidence>
<dbReference type="Proteomes" id="UP001163823">
    <property type="component" value="Chromosome 9"/>
</dbReference>
<sequence>MNSITESFKSNPIHDLNNIIPLDFKTLNKLPDSHKWTDHPIANSFTVGSVPIINLSDPDAISLIRHACEKWGVFQVTNHGIPLNLLKQVELQTLRLFSLPVDQKLSALRSPDGITGYGQPRISTFFPKLMWSEGFSMMGSPIEHATKLWPHQQDHQANFCNIMEEYQKEMKKESEKIFKLMVESLGGTLDEVEWLKPTMSCKDPQTLLQLNSYPVCTDSDFGCAMGFAPHTDSSFLRVLYQSTTTMALQIFRDNIGWMPVHPISGALVVNVGDLMHILSNGQFNSVLHRVLVNNTHPRVSAAYFYGPPRDVKISPLINLIDHDHPPLFCPVSWKELLDAKAKHFNKGLELFRNDIVTAK</sequence>
<feature type="domain" description="Fe2OG dioxygenase" evidence="11">
    <location>
        <begin position="203"/>
        <end position="307"/>
    </location>
</feature>
<evidence type="ECO:0000256" key="5">
    <source>
        <dbReference type="ARBA" id="ARBA00023002"/>
    </source>
</evidence>
<dbReference type="Pfam" id="PF03171">
    <property type="entry name" value="2OG-FeII_Oxy"/>
    <property type="match status" value="1"/>
</dbReference>
<dbReference type="PANTHER" id="PTHR47990">
    <property type="entry name" value="2-OXOGLUTARATE (2OG) AND FE(II)-DEPENDENT OXYGENASE SUPERFAMILY PROTEIN-RELATED"/>
    <property type="match status" value="1"/>
</dbReference>
<keyword evidence="4" id="KW-0223">Dioxygenase</keyword>
<proteinExistence type="inferred from homology"/>
<gene>
    <name evidence="12" type="ORF">O6P43_023029</name>
</gene>
<keyword evidence="5 10" id="KW-0560">Oxidoreductase</keyword>
<dbReference type="EMBL" id="JARAOO010000009">
    <property type="protein sequence ID" value="KAJ7956616.1"/>
    <property type="molecule type" value="Genomic_DNA"/>
</dbReference>
<dbReference type="GO" id="GO:0016707">
    <property type="term" value="F:gibberellin 3-beta-dioxygenase activity"/>
    <property type="evidence" value="ECO:0007669"/>
    <property type="project" value="UniProtKB-EC"/>
</dbReference>
<evidence type="ECO:0000256" key="7">
    <source>
        <dbReference type="ARBA" id="ARBA00037909"/>
    </source>
</evidence>
<name>A0AAD7LEE1_QUISA</name>
<reference evidence="12" key="1">
    <citation type="journal article" date="2023" name="Science">
        <title>Elucidation of the pathway for biosynthesis of saponin adjuvants from the soapbark tree.</title>
        <authorList>
            <person name="Reed J."/>
            <person name="Orme A."/>
            <person name="El-Demerdash A."/>
            <person name="Owen C."/>
            <person name="Martin L.B.B."/>
            <person name="Misra R.C."/>
            <person name="Kikuchi S."/>
            <person name="Rejzek M."/>
            <person name="Martin A.C."/>
            <person name="Harkess A."/>
            <person name="Leebens-Mack J."/>
            <person name="Louveau T."/>
            <person name="Stephenson M.J."/>
            <person name="Osbourn A."/>
        </authorList>
    </citation>
    <scope>NUCLEOTIDE SEQUENCE</scope>
    <source>
        <strain evidence="12">S10</strain>
    </source>
</reference>
<dbReference type="AlphaFoldDB" id="A0AAD7LEE1"/>
<evidence type="ECO:0000313" key="13">
    <source>
        <dbReference type="Proteomes" id="UP001163823"/>
    </source>
</evidence>
<dbReference type="InterPro" id="IPR050231">
    <property type="entry name" value="Iron_ascorbate_oxido_reductase"/>
</dbReference>
<evidence type="ECO:0000259" key="11">
    <source>
        <dbReference type="PROSITE" id="PS51471"/>
    </source>
</evidence>
<keyword evidence="13" id="KW-1185">Reference proteome</keyword>
<dbReference type="GO" id="GO:0009686">
    <property type="term" value="P:gibberellin biosynthetic process"/>
    <property type="evidence" value="ECO:0007669"/>
    <property type="project" value="UniProtKB-ARBA"/>
</dbReference>
<keyword evidence="6 10" id="KW-0408">Iron</keyword>
<dbReference type="Pfam" id="PF14226">
    <property type="entry name" value="DIOX_N"/>
    <property type="match status" value="1"/>
</dbReference>
<dbReference type="KEGG" id="qsa:O6P43_023029"/>
<comment type="similarity">
    <text evidence="8">Belongs to the iron/ascorbate-dependent oxidoreductase family. GA3OX subfamily.</text>
</comment>
<evidence type="ECO:0000256" key="2">
    <source>
        <dbReference type="ARBA" id="ARBA00004972"/>
    </source>
</evidence>
<dbReference type="GO" id="GO:0046872">
    <property type="term" value="F:metal ion binding"/>
    <property type="evidence" value="ECO:0007669"/>
    <property type="project" value="UniProtKB-KW"/>
</dbReference>
<comment type="pathway">
    <text evidence="2">Hormone biosynthesis.</text>
</comment>
<dbReference type="FunFam" id="2.60.120.330:FF:000013">
    <property type="entry name" value="Gibberellin 3-beta-dioxygenase 1"/>
    <property type="match status" value="1"/>
</dbReference>
<comment type="cofactor">
    <cofactor evidence="1">
        <name>L-ascorbate</name>
        <dbReference type="ChEBI" id="CHEBI:38290"/>
    </cofactor>
</comment>
<dbReference type="InterPro" id="IPR027443">
    <property type="entry name" value="IPNS-like_sf"/>
</dbReference>
<evidence type="ECO:0000256" key="4">
    <source>
        <dbReference type="ARBA" id="ARBA00022964"/>
    </source>
</evidence>
<dbReference type="Gene3D" id="2.60.120.330">
    <property type="entry name" value="B-lactam Antibiotic, Isopenicillin N Synthase, Chain"/>
    <property type="match status" value="1"/>
</dbReference>
<evidence type="ECO:0000256" key="6">
    <source>
        <dbReference type="ARBA" id="ARBA00023004"/>
    </source>
</evidence>
<organism evidence="12 13">
    <name type="scientific">Quillaja saponaria</name>
    <name type="common">Soap bark tree</name>
    <dbReference type="NCBI Taxonomy" id="32244"/>
    <lineage>
        <taxon>Eukaryota</taxon>
        <taxon>Viridiplantae</taxon>
        <taxon>Streptophyta</taxon>
        <taxon>Embryophyta</taxon>
        <taxon>Tracheophyta</taxon>
        <taxon>Spermatophyta</taxon>
        <taxon>Magnoliopsida</taxon>
        <taxon>eudicotyledons</taxon>
        <taxon>Gunneridae</taxon>
        <taxon>Pentapetalae</taxon>
        <taxon>rosids</taxon>
        <taxon>fabids</taxon>
        <taxon>Fabales</taxon>
        <taxon>Quillajaceae</taxon>
        <taxon>Quillaja</taxon>
    </lineage>
</organism>
<accession>A0AAD7LEE1</accession>